<sequence length="586" mass="65906">MITFAELYQKVLPPQAVLLTENEDLGREVSWVVVSRSRTPLFDDLKGGELVLISMRSLRLIDEEIDIDRLFGYLAERGVSGVAIMGQINDSAISTAKEFALPLLSLPEGTSLSELERALTKYIVEHRQLLQQWTQDVIRQFTELVIEGKGLVAIAERLCQLTECAVIIEDSSFRLRARSLPDLSEPIPAYNTRARSGFPNGINQPPSPENYVSGLREHAQSVREWLSSKDLRAADPPLHTFENGAGLMQLTAPIIVQATISGYVSILGKDFTNIHRVAVIRAASACAIERSREIAVSAVEDRFQANVLDEIIDGTFTNADAVVERGKRLSYNLNLPYCVITFAFRHSEAKNRKKPLTIVLDGQELELDLPISENMARELQRLVEQEAARRQLSIISRVRDDRFVLFFGSGKDKSNHIELKKSAKIFHDRVQAHFTEMSVSAGLGRFYEGIEGISRSAQESEKSVTMGLKLFGAGNLTYFGDLGVYRLLLTISNQKELREFYQEVLGKLLEHDSRNGGELMQTLESYFRYHGSPSKMAEGMSLHRNTLLYRLRRIQEILGVEFEEDAEARLGLHLALRIGEVLGERR</sequence>
<evidence type="ECO:0000313" key="5">
    <source>
        <dbReference type="EMBL" id="NWJ44916.1"/>
    </source>
</evidence>
<dbReference type="InterPro" id="IPR012914">
    <property type="entry name" value="PucR_dom"/>
</dbReference>
<dbReference type="PANTHER" id="PTHR33744:SF1">
    <property type="entry name" value="DNA-BINDING TRANSCRIPTIONAL ACTIVATOR ADER"/>
    <property type="match status" value="1"/>
</dbReference>
<keyword evidence="8" id="KW-1185">Reference proteome</keyword>
<evidence type="ECO:0000259" key="3">
    <source>
        <dbReference type="Pfam" id="PF13556"/>
    </source>
</evidence>
<dbReference type="PANTHER" id="PTHR33744">
    <property type="entry name" value="CARBOHYDRATE DIACID REGULATOR"/>
    <property type="match status" value="1"/>
</dbReference>
<feature type="domain" description="CdaR GGDEF-like" evidence="4">
    <location>
        <begin position="319"/>
        <end position="462"/>
    </location>
</feature>
<dbReference type="Pfam" id="PF17853">
    <property type="entry name" value="GGDEF_2"/>
    <property type="match status" value="1"/>
</dbReference>
<dbReference type="AlphaFoldDB" id="A0A8T7M206"/>
<evidence type="ECO:0000259" key="4">
    <source>
        <dbReference type="Pfam" id="PF17853"/>
    </source>
</evidence>
<dbReference type="Pfam" id="PF13556">
    <property type="entry name" value="HTH_30"/>
    <property type="match status" value="1"/>
</dbReference>
<dbReference type="Proteomes" id="UP001431572">
    <property type="component" value="Chromosome 1"/>
</dbReference>
<dbReference type="InterPro" id="IPR042070">
    <property type="entry name" value="PucR_C-HTH_sf"/>
</dbReference>
<accession>A0A8T7M206</accession>
<evidence type="ECO:0000313" key="6">
    <source>
        <dbReference type="EMBL" id="WJW66797.1"/>
    </source>
</evidence>
<dbReference type="InterPro" id="IPR051448">
    <property type="entry name" value="CdaR-like_regulators"/>
</dbReference>
<evidence type="ECO:0000313" key="8">
    <source>
        <dbReference type="Proteomes" id="UP001431572"/>
    </source>
</evidence>
<dbReference type="InterPro" id="IPR041522">
    <property type="entry name" value="CdaR_GGDEF"/>
</dbReference>
<protein>
    <submittedName>
        <fullName evidence="5">Helix-turn-helix domain-containing protein</fullName>
    </submittedName>
</protein>
<name>A0A8T7M206_9CHLR</name>
<organism evidence="5 7">
    <name type="scientific">Candidatus Chlorohelix allophototropha</name>
    <dbReference type="NCBI Taxonomy" id="3003348"/>
    <lineage>
        <taxon>Bacteria</taxon>
        <taxon>Bacillati</taxon>
        <taxon>Chloroflexota</taxon>
        <taxon>Chloroflexia</taxon>
        <taxon>Candidatus Chloroheliales</taxon>
        <taxon>Candidatus Chloroheliaceae</taxon>
        <taxon>Candidatus Chlorohelix</taxon>
    </lineage>
</organism>
<proteinExistence type="inferred from homology"/>
<dbReference type="Pfam" id="PF07905">
    <property type="entry name" value="PucR"/>
    <property type="match status" value="1"/>
</dbReference>
<dbReference type="Gene3D" id="1.10.10.2840">
    <property type="entry name" value="PucR C-terminal helix-turn-helix domain"/>
    <property type="match status" value="1"/>
</dbReference>
<dbReference type="Proteomes" id="UP000521676">
    <property type="component" value="Unassembled WGS sequence"/>
</dbReference>
<reference evidence="6" key="2">
    <citation type="journal article" date="2024" name="Nature">
        <title>Anoxygenic phototroph of the Chloroflexota uses a type I reaction centre.</title>
        <authorList>
            <person name="Tsuji J.M."/>
            <person name="Shaw N.A."/>
            <person name="Nagashima S."/>
            <person name="Venkiteswaran J.J."/>
            <person name="Schiff S.L."/>
            <person name="Watanabe T."/>
            <person name="Fukui M."/>
            <person name="Hanada S."/>
            <person name="Tank M."/>
            <person name="Neufeld J.D."/>
        </authorList>
    </citation>
    <scope>NUCLEOTIDE SEQUENCE</scope>
    <source>
        <strain evidence="6">L227-S17</strain>
    </source>
</reference>
<feature type="domain" description="PucR C-terminal helix-turn-helix" evidence="3">
    <location>
        <begin position="519"/>
        <end position="578"/>
    </location>
</feature>
<evidence type="ECO:0000259" key="2">
    <source>
        <dbReference type="Pfam" id="PF07905"/>
    </source>
</evidence>
<feature type="domain" description="Purine catabolism PurC-like" evidence="2">
    <location>
        <begin position="10"/>
        <end position="123"/>
    </location>
</feature>
<dbReference type="InterPro" id="IPR025736">
    <property type="entry name" value="PucR_C-HTH_dom"/>
</dbReference>
<evidence type="ECO:0000313" key="7">
    <source>
        <dbReference type="Proteomes" id="UP000521676"/>
    </source>
</evidence>
<reference evidence="5 7" key="1">
    <citation type="submission" date="2020-06" db="EMBL/GenBank/DDBJ databases">
        <title>Anoxygenic phototrophic Chloroflexota member uses a Type I reaction center.</title>
        <authorList>
            <person name="Tsuji J.M."/>
            <person name="Shaw N.A."/>
            <person name="Nagashima S."/>
            <person name="Venkiteswaran J."/>
            <person name="Schiff S.L."/>
            <person name="Hanada S."/>
            <person name="Tank M."/>
            <person name="Neufeld J.D."/>
        </authorList>
    </citation>
    <scope>NUCLEOTIDE SEQUENCE [LARGE SCALE GENOMIC DNA]</scope>
    <source>
        <strain evidence="5">L227-S17</strain>
    </source>
</reference>
<evidence type="ECO:0000256" key="1">
    <source>
        <dbReference type="ARBA" id="ARBA00006754"/>
    </source>
</evidence>
<comment type="similarity">
    <text evidence="1">Belongs to the CdaR family.</text>
</comment>
<dbReference type="EMBL" id="CP128399">
    <property type="protein sequence ID" value="WJW66797.1"/>
    <property type="molecule type" value="Genomic_DNA"/>
</dbReference>
<gene>
    <name evidence="5" type="ORF">HXX08_03470</name>
    <name evidence="6" type="ORF">OZ401_000042</name>
</gene>
<dbReference type="RefSeq" id="WP_341468691.1">
    <property type="nucleotide sequence ID" value="NZ_CP128399.1"/>
</dbReference>
<dbReference type="EMBL" id="JACATZ010000001">
    <property type="protein sequence ID" value="NWJ44916.1"/>
    <property type="molecule type" value="Genomic_DNA"/>
</dbReference>